<gene>
    <name evidence="14" type="ORF">WG929_00110</name>
</gene>
<keyword evidence="6 12" id="KW-0808">Transferase</keyword>
<keyword evidence="8 12" id="KW-0274">FAD</keyword>
<dbReference type="EMBL" id="JBBKTX010000001">
    <property type="protein sequence ID" value="MFK4750798.1"/>
    <property type="molecule type" value="Genomic_DNA"/>
</dbReference>
<evidence type="ECO:0000313" key="14">
    <source>
        <dbReference type="EMBL" id="MFK4750798.1"/>
    </source>
</evidence>
<dbReference type="InterPro" id="IPR024932">
    <property type="entry name" value="ApbE"/>
</dbReference>
<evidence type="ECO:0000256" key="11">
    <source>
        <dbReference type="ARBA" id="ARBA00048540"/>
    </source>
</evidence>
<evidence type="ECO:0000256" key="10">
    <source>
        <dbReference type="ARBA" id="ARBA00031306"/>
    </source>
</evidence>
<dbReference type="Gene3D" id="3.10.520.10">
    <property type="entry name" value="ApbE-like domains"/>
    <property type="match status" value="1"/>
</dbReference>
<evidence type="ECO:0000256" key="8">
    <source>
        <dbReference type="ARBA" id="ARBA00022827"/>
    </source>
</evidence>
<dbReference type="PANTHER" id="PTHR30040">
    <property type="entry name" value="THIAMINE BIOSYNTHESIS LIPOPROTEIN APBE"/>
    <property type="match status" value="1"/>
</dbReference>
<evidence type="ECO:0000256" key="9">
    <source>
        <dbReference type="ARBA" id="ARBA00022842"/>
    </source>
</evidence>
<comment type="catalytic activity">
    <reaction evidence="11 12">
        <text>L-threonyl-[protein] + FAD = FMN-L-threonyl-[protein] + AMP + H(+)</text>
        <dbReference type="Rhea" id="RHEA:36847"/>
        <dbReference type="Rhea" id="RHEA-COMP:11060"/>
        <dbReference type="Rhea" id="RHEA-COMP:11061"/>
        <dbReference type="ChEBI" id="CHEBI:15378"/>
        <dbReference type="ChEBI" id="CHEBI:30013"/>
        <dbReference type="ChEBI" id="CHEBI:57692"/>
        <dbReference type="ChEBI" id="CHEBI:74257"/>
        <dbReference type="ChEBI" id="CHEBI:456215"/>
        <dbReference type="EC" id="2.7.1.180"/>
    </reaction>
</comment>
<dbReference type="PANTHER" id="PTHR30040:SF2">
    <property type="entry name" value="FAD:PROTEIN FMN TRANSFERASE"/>
    <property type="match status" value="1"/>
</dbReference>
<evidence type="ECO:0000256" key="4">
    <source>
        <dbReference type="ARBA" id="ARBA00016337"/>
    </source>
</evidence>
<sequence length="385" mass="41846">MIPIAPQHPHRRICRRLAILLTASLAITQLAITQIAAAQTPATVGNNTSQRWPTQHLLPDQPTAAESRQSSRVSRTVTLMTTPVEFVIQLALESAPELIEQTATANQAIDEAIGEIQRIEQVMSEWQPHSEVSQINSAAGTGPVAISEELYRLLQMALQVSELSGGRFDITFRSAGKLWDFRHQIIPTQAQIEAAITAIDYHKVRLQQSTTSPTGYLAEITSANTSMGLGAIAKGYAIDRAVQVIRRAGFQQFVVNAGGDLYASSVPGQPLWQVGIQHPRQREQLIARLPVANMAVATSGDYERYFIHNGQRYSHLINPATGYPANGCQSVTIMASRGFWADALATAVFVMGPQEGMALVEQLDDVEAMVIDAAGIEHLSSGFTL</sequence>
<feature type="signal peptide" evidence="13">
    <location>
        <begin position="1"/>
        <end position="38"/>
    </location>
</feature>
<organism evidence="14 15">
    <name type="scientific">Oceanobacter antarcticus</name>
    <dbReference type="NCBI Taxonomy" id="3133425"/>
    <lineage>
        <taxon>Bacteria</taxon>
        <taxon>Pseudomonadati</taxon>
        <taxon>Pseudomonadota</taxon>
        <taxon>Gammaproteobacteria</taxon>
        <taxon>Oceanospirillales</taxon>
        <taxon>Oceanospirillaceae</taxon>
        <taxon>Oceanobacter</taxon>
    </lineage>
</organism>
<proteinExistence type="inferred from homology"/>
<evidence type="ECO:0000256" key="13">
    <source>
        <dbReference type="SAM" id="SignalP"/>
    </source>
</evidence>
<evidence type="ECO:0000256" key="5">
    <source>
        <dbReference type="ARBA" id="ARBA00022630"/>
    </source>
</evidence>
<evidence type="ECO:0000256" key="3">
    <source>
        <dbReference type="ARBA" id="ARBA00011955"/>
    </source>
</evidence>
<protein>
    <recommendedName>
        <fullName evidence="4 12">FAD:protein FMN transferase</fullName>
        <ecNumber evidence="3 12">2.7.1.180</ecNumber>
    </recommendedName>
    <alternativeName>
        <fullName evidence="10 12">Flavin transferase</fullName>
    </alternativeName>
</protein>
<dbReference type="SUPFAM" id="SSF143631">
    <property type="entry name" value="ApbE-like"/>
    <property type="match status" value="1"/>
</dbReference>
<dbReference type="InterPro" id="IPR003374">
    <property type="entry name" value="ApbE-like_sf"/>
</dbReference>
<comment type="caution">
    <text evidence="14">The sequence shown here is derived from an EMBL/GenBank/DDBJ whole genome shotgun (WGS) entry which is preliminary data.</text>
</comment>
<keyword evidence="15" id="KW-1185">Reference proteome</keyword>
<dbReference type="EC" id="2.7.1.180" evidence="3 12"/>
<dbReference type="Proteomes" id="UP001620597">
    <property type="component" value="Unassembled WGS sequence"/>
</dbReference>
<comment type="cofactor">
    <cofactor evidence="1">
        <name>Mg(2+)</name>
        <dbReference type="ChEBI" id="CHEBI:18420"/>
    </cofactor>
</comment>
<keyword evidence="9 12" id="KW-0460">Magnesium</keyword>
<name>A0ABW8ND26_9GAMM</name>
<evidence type="ECO:0000256" key="12">
    <source>
        <dbReference type="PIRNR" id="PIRNR006268"/>
    </source>
</evidence>
<reference evidence="14 15" key="1">
    <citation type="submission" date="2024-03" db="EMBL/GenBank/DDBJ databases">
        <title>High-quality draft genome sequence of Oceanobacter sp. wDCs-4.</title>
        <authorList>
            <person name="Dong C."/>
        </authorList>
    </citation>
    <scope>NUCLEOTIDE SEQUENCE [LARGE SCALE GENOMIC DNA]</scope>
    <source>
        <strain evidence="15">wDCs-4</strain>
    </source>
</reference>
<evidence type="ECO:0000313" key="15">
    <source>
        <dbReference type="Proteomes" id="UP001620597"/>
    </source>
</evidence>
<dbReference type="RefSeq" id="WP_416204387.1">
    <property type="nucleotide sequence ID" value="NZ_JBBKTX010000001.1"/>
</dbReference>
<dbReference type="Pfam" id="PF02424">
    <property type="entry name" value="ApbE"/>
    <property type="match status" value="1"/>
</dbReference>
<evidence type="ECO:0000256" key="7">
    <source>
        <dbReference type="ARBA" id="ARBA00022723"/>
    </source>
</evidence>
<accession>A0ABW8ND26</accession>
<comment type="similarity">
    <text evidence="2 12">Belongs to the ApbE family.</text>
</comment>
<dbReference type="GO" id="GO:0016740">
    <property type="term" value="F:transferase activity"/>
    <property type="evidence" value="ECO:0007669"/>
    <property type="project" value="UniProtKB-KW"/>
</dbReference>
<keyword evidence="5 12" id="KW-0285">Flavoprotein</keyword>
<evidence type="ECO:0000256" key="1">
    <source>
        <dbReference type="ARBA" id="ARBA00001946"/>
    </source>
</evidence>
<evidence type="ECO:0000256" key="2">
    <source>
        <dbReference type="ARBA" id="ARBA00008282"/>
    </source>
</evidence>
<feature type="chain" id="PRO_5045774131" description="FAD:protein FMN transferase" evidence="13">
    <location>
        <begin position="39"/>
        <end position="385"/>
    </location>
</feature>
<dbReference type="PIRSF" id="PIRSF006268">
    <property type="entry name" value="ApbE"/>
    <property type="match status" value="1"/>
</dbReference>
<evidence type="ECO:0000256" key="6">
    <source>
        <dbReference type="ARBA" id="ARBA00022679"/>
    </source>
</evidence>
<keyword evidence="13" id="KW-0732">Signal</keyword>
<keyword evidence="7 12" id="KW-0479">Metal-binding</keyword>